<evidence type="ECO:0000259" key="7">
    <source>
        <dbReference type="Pfam" id="PF17389"/>
    </source>
</evidence>
<dbReference type="Gene3D" id="2.60.120.260">
    <property type="entry name" value="Galactose-binding domain-like"/>
    <property type="match status" value="2"/>
</dbReference>
<reference evidence="9 10" key="1">
    <citation type="submission" date="2019-02" db="EMBL/GenBank/DDBJ databases">
        <title>Deep-cultivation of Planctomycetes and their phenomic and genomic characterization uncovers novel biology.</title>
        <authorList>
            <person name="Wiegand S."/>
            <person name="Jogler M."/>
            <person name="Boedeker C."/>
            <person name="Pinto D."/>
            <person name="Vollmers J."/>
            <person name="Rivas-Marin E."/>
            <person name="Kohn T."/>
            <person name="Peeters S.H."/>
            <person name="Heuer A."/>
            <person name="Rast P."/>
            <person name="Oberbeckmann S."/>
            <person name="Bunk B."/>
            <person name="Jeske O."/>
            <person name="Meyerdierks A."/>
            <person name="Storesund J.E."/>
            <person name="Kallscheuer N."/>
            <person name="Luecker S."/>
            <person name="Lage O.M."/>
            <person name="Pohl T."/>
            <person name="Merkel B.J."/>
            <person name="Hornburger P."/>
            <person name="Mueller R.-W."/>
            <person name="Bruemmer F."/>
            <person name="Labrenz M."/>
            <person name="Spormann A.M."/>
            <person name="Op Den Camp H."/>
            <person name="Overmann J."/>
            <person name="Amann R."/>
            <person name="Jetten M.S.M."/>
            <person name="Mascher T."/>
            <person name="Medema M.H."/>
            <person name="Devos D.P."/>
            <person name="Kaster A.-K."/>
            <person name="Ovreas L."/>
            <person name="Rohde M."/>
            <person name="Galperin M.Y."/>
            <person name="Jogler C."/>
        </authorList>
    </citation>
    <scope>NUCLEOTIDE SEQUENCE [LARGE SCALE GENOMIC DNA]</scope>
    <source>
        <strain evidence="9 10">Poly41</strain>
    </source>
</reference>
<evidence type="ECO:0000256" key="1">
    <source>
        <dbReference type="ARBA" id="ARBA00001445"/>
    </source>
</evidence>
<dbReference type="Pfam" id="PF25788">
    <property type="entry name" value="Ig_Rha78A_N"/>
    <property type="match status" value="1"/>
</dbReference>
<evidence type="ECO:0000313" key="10">
    <source>
        <dbReference type="Proteomes" id="UP000319143"/>
    </source>
</evidence>
<feature type="domain" description="Bacterial alpha-L-rhamnosidase N-terminal" evidence="6">
    <location>
        <begin position="190"/>
        <end position="348"/>
    </location>
</feature>
<evidence type="ECO:0000313" key="9">
    <source>
        <dbReference type="EMBL" id="TWU32254.1"/>
    </source>
</evidence>
<dbReference type="AlphaFoldDB" id="A0A5C6D8Y8"/>
<dbReference type="Pfam" id="PF17390">
    <property type="entry name" value="Bac_rhamnosid_C"/>
    <property type="match status" value="1"/>
</dbReference>
<dbReference type="Gene3D" id="2.60.40.10">
    <property type="entry name" value="Immunoglobulins"/>
    <property type="match status" value="1"/>
</dbReference>
<evidence type="ECO:0000259" key="8">
    <source>
        <dbReference type="Pfam" id="PF17390"/>
    </source>
</evidence>
<dbReference type="PANTHER" id="PTHR33307">
    <property type="entry name" value="ALPHA-RHAMNOSIDASE (EUROFUNG)"/>
    <property type="match status" value="1"/>
</dbReference>
<dbReference type="Gene3D" id="1.50.10.10">
    <property type="match status" value="1"/>
</dbReference>
<dbReference type="Pfam" id="PF08531">
    <property type="entry name" value="Bac_rhamnosid_N"/>
    <property type="match status" value="1"/>
</dbReference>
<proteinExistence type="predicted"/>
<keyword evidence="4" id="KW-0732">Signal</keyword>
<dbReference type="EC" id="3.2.1.40" evidence="2"/>
<evidence type="ECO:0000259" key="5">
    <source>
        <dbReference type="Pfam" id="PF05592"/>
    </source>
</evidence>
<feature type="domain" description="Alpha-L-rhamnosidase C-terminal" evidence="8">
    <location>
        <begin position="811"/>
        <end position="885"/>
    </location>
</feature>
<gene>
    <name evidence="9" type="ORF">Poly41_57390</name>
</gene>
<dbReference type="EMBL" id="SJPV01000013">
    <property type="protein sequence ID" value="TWU32254.1"/>
    <property type="molecule type" value="Genomic_DNA"/>
</dbReference>
<dbReference type="InterPro" id="IPR035396">
    <property type="entry name" value="Bac_rhamnosid6H"/>
</dbReference>
<dbReference type="Pfam" id="PF05592">
    <property type="entry name" value="Bac_rhamnosid"/>
    <property type="match status" value="1"/>
</dbReference>
<protein>
    <recommendedName>
        <fullName evidence="2">alpha-L-rhamnosidase</fullName>
        <ecNumber evidence="2">3.2.1.40</ecNumber>
    </recommendedName>
</protein>
<evidence type="ECO:0000256" key="4">
    <source>
        <dbReference type="SAM" id="SignalP"/>
    </source>
</evidence>
<dbReference type="PIRSF" id="PIRSF010631">
    <property type="entry name" value="A-rhamnsds"/>
    <property type="match status" value="1"/>
</dbReference>
<dbReference type="Proteomes" id="UP000319143">
    <property type="component" value="Unassembled WGS sequence"/>
</dbReference>
<evidence type="ECO:0000259" key="6">
    <source>
        <dbReference type="Pfam" id="PF08531"/>
    </source>
</evidence>
<dbReference type="InterPro" id="IPR008928">
    <property type="entry name" value="6-hairpin_glycosidase_sf"/>
</dbReference>
<dbReference type="Pfam" id="PF17389">
    <property type="entry name" value="Bac_rhamnosid6H"/>
    <property type="match status" value="1"/>
</dbReference>
<dbReference type="PANTHER" id="PTHR33307:SF6">
    <property type="entry name" value="ALPHA-RHAMNOSIDASE (EUROFUNG)-RELATED"/>
    <property type="match status" value="1"/>
</dbReference>
<dbReference type="Gene3D" id="2.60.420.10">
    <property type="entry name" value="Maltose phosphorylase, domain 3"/>
    <property type="match status" value="1"/>
</dbReference>
<comment type="caution">
    <text evidence="9">The sequence shown here is derived from an EMBL/GenBank/DDBJ whole genome shotgun (WGS) entry which is preliminary data.</text>
</comment>
<comment type="catalytic activity">
    <reaction evidence="1">
        <text>Hydrolysis of terminal non-reducing alpha-L-rhamnose residues in alpha-L-rhamnosides.</text>
        <dbReference type="EC" id="3.2.1.40"/>
    </reaction>
</comment>
<dbReference type="InterPro" id="IPR012341">
    <property type="entry name" value="6hp_glycosidase-like_sf"/>
</dbReference>
<dbReference type="InterPro" id="IPR013783">
    <property type="entry name" value="Ig-like_fold"/>
</dbReference>
<evidence type="ECO:0000256" key="2">
    <source>
        <dbReference type="ARBA" id="ARBA00012652"/>
    </source>
</evidence>
<feature type="domain" description="Alpha-L-rhamnosidase concanavalin-like" evidence="5">
    <location>
        <begin position="367"/>
        <end position="465"/>
    </location>
</feature>
<dbReference type="InterPro" id="IPR016007">
    <property type="entry name" value="Alpha_rhamnosid"/>
</dbReference>
<dbReference type="SUPFAM" id="SSF48208">
    <property type="entry name" value="Six-hairpin glycosidases"/>
    <property type="match status" value="1"/>
</dbReference>
<accession>A0A5C6D8Y8</accession>
<sequence length="924" mass="103509" precursor="true">MNPQQPTRSRLVAILAVFLGTLVASGSADAAAEMARVEELRCEYCTAPVGIDAVSPRLSWLTRTDQRGWRQTAYQILVASSEENLERDLGDLWDSDRTASDQSIHVAYQGLPLKSSTRYWWKVRVWDQDGQPNAWSKPSVWTMGLLKPEDWKGKWIGTPPVTAENALTVAKAWNASPTIQFRQDFHMGEEPTSATITVNSPAYFELYVNGKKIGRDVLSPAVSKLDKQTFSITYDVREYLVAGDNCVGLWLGAGWADSIIVRAQLDVIVDGEPFAIGSDTSWKTRTSGRYKIGQWKWGDFGGELVDARQVAPDWCRAGLDTSAWTSAVAATNVLLGPARNQLCPPNRIGDEIPAVSVTSIGAGLYEIDFGKALTGWFRMKMPTLQSGTTVTMTFADTKSDSQKKKLSKIGDNGWYQHFNQISKFVSAGGEGEVFENKFNFAAFRYVIVEGLSSLPAKRSVKAMLVDSDLEHTASFECSKDLFNRIHEVNKWTQQCLNLGGYYVDCPHRERMGYGDGQVATEGFMTNFRADRFYRKWLTDWRLLQKPDGGLPNSAPFGKGGGGPGWGGLLSAIAWRHFLYYGDKSVLEENYDAIRRYVEHLETISQSNGDILTGKTGKFSFIGDWVAPRRGMDTNNAPSHEARELFNNCYRIQQIELLIQMARVLEKTDDVNDYNNRVSEIRSKVHKAFYDVEKQQYVLDGQAYYVMPLMTGVTPDATRPLLLKKLEENILLKNTGHLDTGMLGTYFMMEYLRDIGRSDLVFTMFNQTTYPGWGYMLQQDATTLWEQWNGYWSQVHSCFTSPDNWLYQGVAGIQADASAPGFKNAIIKPDIVGDVTWVRSHYDSNYGRFVSNWQLEGDRLKMHVTVPANATATVYVPAGGMNDVSESGRPLDQTPGVEFLRIEDGKVVLRVVAGVYSFEAQKSSK</sequence>
<dbReference type="InterPro" id="IPR008902">
    <property type="entry name" value="Rhamnosid_concanavalin"/>
</dbReference>
<feature type="signal peptide" evidence="4">
    <location>
        <begin position="1"/>
        <end position="30"/>
    </location>
</feature>
<feature type="domain" description="Alpha-L-rhamnosidase six-hairpin glycosidase" evidence="7">
    <location>
        <begin position="471"/>
        <end position="809"/>
    </location>
</feature>
<dbReference type="GO" id="GO:0030596">
    <property type="term" value="F:alpha-L-rhamnosidase activity"/>
    <property type="evidence" value="ECO:0007669"/>
    <property type="project" value="UniProtKB-EC"/>
</dbReference>
<dbReference type="OrthoDB" id="9761045at2"/>
<keyword evidence="10" id="KW-1185">Reference proteome</keyword>
<feature type="chain" id="PRO_5022833443" description="alpha-L-rhamnosidase" evidence="4">
    <location>
        <begin position="31"/>
        <end position="924"/>
    </location>
</feature>
<dbReference type="InterPro" id="IPR013737">
    <property type="entry name" value="Bac_rhamnosid_N"/>
</dbReference>
<organism evidence="9 10">
    <name type="scientific">Novipirellula artificiosorum</name>
    <dbReference type="NCBI Taxonomy" id="2528016"/>
    <lineage>
        <taxon>Bacteria</taxon>
        <taxon>Pseudomonadati</taxon>
        <taxon>Planctomycetota</taxon>
        <taxon>Planctomycetia</taxon>
        <taxon>Pirellulales</taxon>
        <taxon>Pirellulaceae</taxon>
        <taxon>Novipirellula</taxon>
    </lineage>
</organism>
<dbReference type="InterPro" id="IPR035398">
    <property type="entry name" value="Bac_rhamnosid_C"/>
</dbReference>
<keyword evidence="3" id="KW-0378">Hydrolase</keyword>
<dbReference type="GO" id="GO:0005975">
    <property type="term" value="P:carbohydrate metabolic process"/>
    <property type="evidence" value="ECO:0007669"/>
    <property type="project" value="InterPro"/>
</dbReference>
<evidence type="ECO:0000256" key="3">
    <source>
        <dbReference type="ARBA" id="ARBA00022801"/>
    </source>
</evidence>
<name>A0A5C6D8Y8_9BACT</name>